<comment type="caution">
    <text evidence="9">The sequence shown here is derived from an EMBL/GenBank/DDBJ whole genome shotgun (WGS) entry which is preliminary data.</text>
</comment>
<keyword evidence="2" id="KW-0808">Transferase</keyword>
<dbReference type="InterPro" id="IPR000863">
    <property type="entry name" value="Sulfotransferase_dom"/>
</dbReference>
<dbReference type="PROSITE" id="PS01360">
    <property type="entry name" value="ZF_MYND_1"/>
    <property type="match status" value="1"/>
</dbReference>
<evidence type="ECO:0000256" key="4">
    <source>
        <dbReference type="ARBA" id="ARBA00022771"/>
    </source>
</evidence>
<dbReference type="Pfam" id="PF01753">
    <property type="entry name" value="zf-MYND"/>
    <property type="match status" value="1"/>
</dbReference>
<dbReference type="SUPFAM" id="SSF52540">
    <property type="entry name" value="P-loop containing nucleoside triphosphate hydrolases"/>
    <property type="match status" value="1"/>
</dbReference>
<keyword evidence="5" id="KW-0862">Zinc</keyword>
<comment type="similarity">
    <text evidence="1">Belongs to the sulfotransferase 1 family.</text>
</comment>
<organism evidence="9 10">
    <name type="scientific">Prorocentrum cordatum</name>
    <dbReference type="NCBI Taxonomy" id="2364126"/>
    <lineage>
        <taxon>Eukaryota</taxon>
        <taxon>Sar</taxon>
        <taxon>Alveolata</taxon>
        <taxon>Dinophyceae</taxon>
        <taxon>Prorocentrales</taxon>
        <taxon>Prorocentraceae</taxon>
        <taxon>Prorocentrum</taxon>
    </lineage>
</organism>
<dbReference type="Pfam" id="PF00685">
    <property type="entry name" value="Sulfotransfer_1"/>
    <property type="match status" value="1"/>
</dbReference>
<feature type="compositionally biased region" description="Gly residues" evidence="7">
    <location>
        <begin position="160"/>
        <end position="175"/>
    </location>
</feature>
<dbReference type="PANTHER" id="PTHR11783">
    <property type="entry name" value="SULFOTRANSFERASE SULT"/>
    <property type="match status" value="1"/>
</dbReference>
<accession>A0ABN9VNF6</accession>
<evidence type="ECO:0000313" key="10">
    <source>
        <dbReference type="Proteomes" id="UP001189429"/>
    </source>
</evidence>
<protein>
    <recommendedName>
        <fullName evidence="8">MYND-type domain-containing protein</fullName>
    </recommendedName>
</protein>
<proteinExistence type="inferred from homology"/>
<gene>
    <name evidence="9" type="ORF">PCOR1329_LOCUS58776</name>
</gene>
<evidence type="ECO:0000256" key="1">
    <source>
        <dbReference type="ARBA" id="ARBA00005771"/>
    </source>
</evidence>
<dbReference type="Proteomes" id="UP001189429">
    <property type="component" value="Unassembled WGS sequence"/>
</dbReference>
<feature type="compositionally biased region" description="Low complexity" evidence="7">
    <location>
        <begin position="202"/>
        <end position="215"/>
    </location>
</feature>
<dbReference type="Gene3D" id="6.10.140.2220">
    <property type="match status" value="1"/>
</dbReference>
<feature type="domain" description="MYND-type" evidence="8">
    <location>
        <begin position="5"/>
        <end position="41"/>
    </location>
</feature>
<evidence type="ECO:0000256" key="3">
    <source>
        <dbReference type="ARBA" id="ARBA00022723"/>
    </source>
</evidence>
<dbReference type="InterPro" id="IPR002893">
    <property type="entry name" value="Znf_MYND"/>
</dbReference>
<dbReference type="EMBL" id="CAUYUJ010017300">
    <property type="protein sequence ID" value="CAK0873638.1"/>
    <property type="molecule type" value="Genomic_DNA"/>
</dbReference>
<dbReference type="Gene3D" id="3.40.50.300">
    <property type="entry name" value="P-loop containing nucleotide triphosphate hydrolases"/>
    <property type="match status" value="1"/>
</dbReference>
<evidence type="ECO:0000256" key="2">
    <source>
        <dbReference type="ARBA" id="ARBA00022679"/>
    </source>
</evidence>
<dbReference type="SUPFAM" id="SSF144232">
    <property type="entry name" value="HIT/MYND zinc finger-like"/>
    <property type="match status" value="1"/>
</dbReference>
<evidence type="ECO:0000256" key="6">
    <source>
        <dbReference type="PROSITE-ProRule" id="PRU00134"/>
    </source>
</evidence>
<evidence type="ECO:0000313" key="9">
    <source>
        <dbReference type="EMBL" id="CAK0873638.1"/>
    </source>
</evidence>
<feature type="region of interest" description="Disordered" evidence="7">
    <location>
        <begin position="119"/>
        <end position="252"/>
    </location>
</feature>
<feature type="compositionally biased region" description="Basic residues" evidence="7">
    <location>
        <begin position="189"/>
        <end position="201"/>
    </location>
</feature>
<dbReference type="InterPro" id="IPR027417">
    <property type="entry name" value="P-loop_NTPase"/>
</dbReference>
<keyword evidence="3" id="KW-0479">Metal-binding</keyword>
<keyword evidence="4 6" id="KW-0863">Zinc-finger</keyword>
<evidence type="ECO:0000259" key="8">
    <source>
        <dbReference type="PROSITE" id="PS50865"/>
    </source>
</evidence>
<dbReference type="PROSITE" id="PS50865">
    <property type="entry name" value="ZF_MYND_2"/>
    <property type="match status" value="1"/>
</dbReference>
<evidence type="ECO:0000256" key="7">
    <source>
        <dbReference type="SAM" id="MobiDB-lite"/>
    </source>
</evidence>
<reference evidence="9" key="1">
    <citation type="submission" date="2023-10" db="EMBL/GenBank/DDBJ databases">
        <authorList>
            <person name="Chen Y."/>
            <person name="Shah S."/>
            <person name="Dougan E. K."/>
            <person name="Thang M."/>
            <person name="Chan C."/>
        </authorList>
    </citation>
    <scope>NUCLEOTIDE SEQUENCE [LARGE SCALE GENOMIC DNA]</scope>
</reference>
<name>A0ABN9VNF6_9DINO</name>
<keyword evidence="10" id="KW-1185">Reference proteome</keyword>
<feature type="compositionally biased region" description="Low complexity" evidence="7">
    <location>
        <begin position="144"/>
        <end position="159"/>
    </location>
</feature>
<evidence type="ECO:0000256" key="5">
    <source>
        <dbReference type="ARBA" id="ARBA00022833"/>
    </source>
</evidence>
<sequence length="451" mass="47711">MLGPCLACGRASEALCSRCRAAAYCGPGCQRADWKRHRPLCTGAPARAVASSGAFGDGRATSVEEDRLPAADLPPPVPEQLPNAAAHGGDGAAAAAARLSGEGRYAEAAAKLHEAIQAEGDPARSLQKPREPGVHLQQARPPRRGGAPPRGRAGAPAAGRPGGRGMAEPRGAGGGDPREPGMCAAGARPARRGRPPGRRARAGPGLQRGAPPHGRAVGGRRRRGGRSGAARPGAGGGGRRPGLPGPRVPLLGGPDLGRHEEAMRMCERVCRADVASTYAALREVFRCRAGDVFVATYPRCGTTWMVQVCTCVLHGAEADRTRHAVFLEGAIAASASSLWTVEGLAAPRIIKTHAPADSHAGLRRRTVDVLQDHGKVIYVVRNPKDTLSLRHHHSSHPGIRFEGSWDDWVDGWLRGERSMEYGGTYFDHVRGWWHLHRRHPSTECTSSTSRT</sequence>